<evidence type="ECO:0000256" key="3">
    <source>
        <dbReference type="ARBA" id="ARBA00006276"/>
    </source>
</evidence>
<dbReference type="Proteomes" id="UP000481360">
    <property type="component" value="Unassembled WGS sequence"/>
</dbReference>
<dbReference type="InterPro" id="IPR001095">
    <property type="entry name" value="Acetyl_CoA_COase_a_su"/>
</dbReference>
<evidence type="ECO:0000256" key="10">
    <source>
        <dbReference type="ARBA" id="ARBA00022741"/>
    </source>
</evidence>
<organism evidence="23 24">
    <name type="scientific">Lentzea alba</name>
    <dbReference type="NCBI Taxonomy" id="2714351"/>
    <lineage>
        <taxon>Bacteria</taxon>
        <taxon>Bacillati</taxon>
        <taxon>Actinomycetota</taxon>
        <taxon>Actinomycetes</taxon>
        <taxon>Pseudonocardiales</taxon>
        <taxon>Pseudonocardiaceae</taxon>
        <taxon>Lentzea</taxon>
    </lineage>
</organism>
<dbReference type="InterPro" id="IPR000438">
    <property type="entry name" value="Acetyl_CoA_COase_Trfase_b_su"/>
</dbReference>
<evidence type="ECO:0000256" key="17">
    <source>
        <dbReference type="ARBA" id="ARBA00025280"/>
    </source>
</evidence>
<comment type="cofactor">
    <cofactor evidence="20">
        <name>Zn(2+)</name>
        <dbReference type="ChEBI" id="CHEBI:29105"/>
    </cofactor>
    <text evidence="20">Binds 1 zinc ion per subunit.</text>
</comment>
<dbReference type="GO" id="GO:0003989">
    <property type="term" value="F:acetyl-CoA carboxylase activity"/>
    <property type="evidence" value="ECO:0007669"/>
    <property type="project" value="InterPro"/>
</dbReference>
<keyword evidence="14 19" id="KW-0067">ATP-binding</keyword>
<feature type="domain" description="CoA carboxyltransferase C-terminal" evidence="22">
    <location>
        <begin position="277"/>
        <end position="523"/>
    </location>
</feature>
<dbReference type="AlphaFoldDB" id="A0A7C9VY13"/>
<keyword evidence="24" id="KW-1185">Reference proteome</keyword>
<dbReference type="GO" id="GO:0006633">
    <property type="term" value="P:fatty acid biosynthetic process"/>
    <property type="evidence" value="ECO:0007669"/>
    <property type="project" value="UniProtKB-KW"/>
</dbReference>
<dbReference type="InterPro" id="IPR029045">
    <property type="entry name" value="ClpP/crotonase-like_dom_sf"/>
</dbReference>
<dbReference type="GO" id="GO:2001295">
    <property type="term" value="P:malonyl-CoA biosynthetic process"/>
    <property type="evidence" value="ECO:0007669"/>
    <property type="project" value="UniProtKB-UniRule"/>
</dbReference>
<dbReference type="EMBL" id="JAAMPJ010000010">
    <property type="protein sequence ID" value="NGY63736.1"/>
    <property type="molecule type" value="Genomic_DNA"/>
</dbReference>
<dbReference type="Pfam" id="PF03255">
    <property type="entry name" value="ACCA"/>
    <property type="match status" value="1"/>
</dbReference>
<dbReference type="PANTHER" id="PTHR42853">
    <property type="entry name" value="ACETYL-COENZYME A CARBOXYLASE CARBOXYL TRANSFERASE SUBUNIT ALPHA"/>
    <property type="match status" value="1"/>
</dbReference>
<dbReference type="GO" id="GO:0009317">
    <property type="term" value="C:acetyl-CoA carboxylase complex"/>
    <property type="evidence" value="ECO:0007669"/>
    <property type="project" value="InterPro"/>
</dbReference>
<keyword evidence="10 19" id="KW-0547">Nucleotide-binding</keyword>
<dbReference type="EC" id="2.1.3.15" evidence="19"/>
<evidence type="ECO:0000313" key="24">
    <source>
        <dbReference type="Proteomes" id="UP000481360"/>
    </source>
</evidence>
<comment type="subcellular location">
    <subcellularLocation>
        <location evidence="1 19">Cytoplasm</location>
    </subcellularLocation>
</comment>
<dbReference type="Pfam" id="PF17848">
    <property type="entry name" value="Zn_ribbon_ACC"/>
    <property type="match status" value="1"/>
</dbReference>
<dbReference type="PANTHER" id="PTHR42853:SF3">
    <property type="entry name" value="ACETYL-COENZYME A CARBOXYLASE CARBOXYL TRANSFERASE SUBUNIT ALPHA, CHLOROPLASTIC"/>
    <property type="match status" value="1"/>
</dbReference>
<dbReference type="HAMAP" id="MF_00823">
    <property type="entry name" value="AcetylCoA_CT_alpha"/>
    <property type="match status" value="1"/>
</dbReference>
<evidence type="ECO:0000256" key="9">
    <source>
        <dbReference type="ARBA" id="ARBA00022723"/>
    </source>
</evidence>
<feature type="zinc finger region" description="C4-type" evidence="20">
    <location>
        <begin position="11"/>
        <end position="33"/>
    </location>
</feature>
<keyword evidence="11 20" id="KW-0863">Zinc-finger</keyword>
<feature type="binding site" evidence="20">
    <location>
        <position position="33"/>
    </location>
    <ligand>
        <name>Zn(2+)</name>
        <dbReference type="ChEBI" id="CHEBI:29105"/>
    </ligand>
</feature>
<comment type="similarity">
    <text evidence="3">In the C-terminal section; belongs to the AccA family.</text>
</comment>
<dbReference type="UniPathway" id="UPA00655">
    <property type="reaction ID" value="UER00711"/>
</dbReference>
<evidence type="ECO:0000259" key="21">
    <source>
        <dbReference type="PROSITE" id="PS50980"/>
    </source>
</evidence>
<sequence length="553" mass="59312">MSDDDVRWAKCPSCTTLVYLKRLDKHAKVCPECSHHWRMPVRERLELLFDDGSFEEFGAGLRPEDPLEFHDSKPYTRRLADAERRTGEAEACICASGAIDTVRVIVAAVDFGFMGGSIGSTTGEKIALAARRALDERTPLLMICASGGARMQEGALSLMQLVKTSQEVARLHEAGVLCLNLNTDPTYGGATASFATLGDVVIAEPGARIGFAGPNVIAQTIREELPDGFQTAEFLLANGMLDMVVSRDALRPLLGRLLGMHTKSNPTPEAPRTLITDPERIPERAAWDVVLSARDLGRPTTLDYCATVFDDGLVELHGDRRSGDDRAVVGGLARLAGRTVVVIGLQKGHSPPELVRHNFGMPNPSGYHKARRLMGYAERFGFPVVTLVDTPGAFPGADAERSGQGTAIAECIMRMSRLRVPTAVVLTGEGGSGGALALGVGNRVLMLENAYFSVISPEGCSSILWGTSAEASRAAEALRITSRELLALGLVDGVVAEPPGGAQSDWETTARNVRSGLVQALTELDGMTPEQLTDDRYARFSRYGAPVESEVPV</sequence>
<evidence type="ECO:0000256" key="2">
    <source>
        <dbReference type="ARBA" id="ARBA00004956"/>
    </source>
</evidence>
<keyword evidence="9 20" id="KW-0479">Metal-binding</keyword>
<keyword evidence="12 19" id="KW-0276">Fatty acid metabolism</keyword>
<dbReference type="PROSITE" id="PS50989">
    <property type="entry name" value="COA_CT_CTER"/>
    <property type="match status" value="1"/>
</dbReference>
<keyword evidence="8 19" id="KW-0808">Transferase</keyword>
<feature type="binding site" evidence="20">
    <location>
        <position position="14"/>
    </location>
    <ligand>
        <name>Zn(2+)</name>
        <dbReference type="ChEBI" id="CHEBI:29105"/>
    </ligand>
</feature>
<evidence type="ECO:0000256" key="5">
    <source>
        <dbReference type="ARBA" id="ARBA00011664"/>
    </source>
</evidence>
<keyword evidence="15 19" id="KW-0443">Lipid metabolism</keyword>
<evidence type="ECO:0000256" key="11">
    <source>
        <dbReference type="ARBA" id="ARBA00022771"/>
    </source>
</evidence>
<feature type="binding site" evidence="20">
    <location>
        <position position="11"/>
    </location>
    <ligand>
        <name>Zn(2+)</name>
        <dbReference type="ChEBI" id="CHEBI:29105"/>
    </ligand>
</feature>
<evidence type="ECO:0000256" key="6">
    <source>
        <dbReference type="ARBA" id="ARBA00022490"/>
    </source>
</evidence>
<dbReference type="NCBIfam" id="TIGR00515">
    <property type="entry name" value="accD"/>
    <property type="match status" value="1"/>
</dbReference>
<evidence type="ECO:0000256" key="20">
    <source>
        <dbReference type="HAMAP-Rule" id="MF_01395"/>
    </source>
</evidence>
<gene>
    <name evidence="20 23" type="primary">accD</name>
    <name evidence="19" type="synonym">accA</name>
    <name evidence="23" type="ORF">G7043_32935</name>
</gene>
<reference evidence="23 24" key="1">
    <citation type="submission" date="2020-03" db="EMBL/GenBank/DDBJ databases">
        <title>Isolation and identification of active actinomycetes.</title>
        <authorList>
            <person name="Sun X."/>
        </authorList>
    </citation>
    <scope>NUCLEOTIDE SEQUENCE [LARGE SCALE GENOMIC DNA]</scope>
    <source>
        <strain evidence="23 24">NEAU-D13</strain>
    </source>
</reference>
<evidence type="ECO:0000256" key="4">
    <source>
        <dbReference type="ARBA" id="ARBA00010284"/>
    </source>
</evidence>
<dbReference type="InterPro" id="IPR011762">
    <property type="entry name" value="COA_CT_N"/>
</dbReference>
<comment type="subunit">
    <text evidence="19">Acetyl-CoA carboxylase is a heterohexamer composed of biotin carboxyl carrier protein (AccB), biotin carboxylase (AccC) and two subunits each of ACCase subunit alpha (AccA) and ACCase subunit beta (AccD).</text>
</comment>
<proteinExistence type="inferred from homology"/>
<keyword evidence="6 19" id="KW-0963">Cytoplasm</keyword>
<evidence type="ECO:0000256" key="15">
    <source>
        <dbReference type="ARBA" id="ARBA00023098"/>
    </source>
</evidence>
<keyword evidence="16 19" id="KW-0275">Fatty acid biosynthesis</keyword>
<dbReference type="InterPro" id="IPR011763">
    <property type="entry name" value="COA_CT_C"/>
</dbReference>
<name>A0A7C9VY13_9PSEU</name>
<evidence type="ECO:0000256" key="16">
    <source>
        <dbReference type="ARBA" id="ARBA00023160"/>
    </source>
</evidence>
<dbReference type="GO" id="GO:0005524">
    <property type="term" value="F:ATP binding"/>
    <property type="evidence" value="ECO:0007669"/>
    <property type="project" value="UniProtKB-KW"/>
</dbReference>
<keyword evidence="23" id="KW-0436">Ligase</keyword>
<protein>
    <recommendedName>
        <fullName evidence="19 20">Multifunctional fusion protein</fullName>
    </recommendedName>
    <domain>
        <recommendedName>
            <fullName evidence="19">Acetyl-coenzyme A carboxylase carboxyl transferase subunit alpha</fullName>
            <shortName evidence="19">ACCase subunit alpha</shortName>
            <shortName evidence="19">Acetyl-CoA carboxylase carboxyltransferase subunit alpha</shortName>
            <ecNumber evidence="19">2.1.3.15</ecNumber>
        </recommendedName>
    </domain>
    <domain>
        <recommendedName>
            <fullName evidence="20">Acetyl-coenzyme A carboxylase carboxyl transferase subunit beta</fullName>
            <shortName evidence="20">ACCase subunit beta</shortName>
            <shortName evidence="20">Acetyl-CoA carboxylase carboxyltransferase subunit beta</shortName>
        </recommendedName>
    </domain>
</protein>
<dbReference type="SUPFAM" id="SSF52096">
    <property type="entry name" value="ClpP/crotonase"/>
    <property type="match status" value="2"/>
</dbReference>
<evidence type="ECO:0000256" key="14">
    <source>
        <dbReference type="ARBA" id="ARBA00022840"/>
    </source>
</evidence>
<keyword evidence="7 19" id="KW-0444">Lipid biosynthesis</keyword>
<dbReference type="GO" id="GO:0016743">
    <property type="term" value="F:carboxyl- or carbamoyltransferase activity"/>
    <property type="evidence" value="ECO:0007669"/>
    <property type="project" value="UniProtKB-UniRule"/>
</dbReference>
<dbReference type="RefSeq" id="WP_166052393.1">
    <property type="nucleotide sequence ID" value="NZ_JAAMPJ010000010.1"/>
</dbReference>
<evidence type="ECO:0000256" key="12">
    <source>
        <dbReference type="ARBA" id="ARBA00022832"/>
    </source>
</evidence>
<comment type="similarity">
    <text evidence="20">Belongs to the AccD/PCCB family.</text>
</comment>
<comment type="similarity">
    <text evidence="4">In the N-terminal section; belongs to the AccD/PCCB family.</text>
</comment>
<comment type="subunit">
    <text evidence="5">Acetyl-CoA carboxylase is a heterotetramer composed of biotin carboxyl carrier protein (AccB), biotin carboxylase (AccC) and two subunits of ACCase subunit beta/alpha.</text>
</comment>
<keyword evidence="13 20" id="KW-0862">Zinc</keyword>
<feature type="domain" description="CoA carboxyltransferase N-terminal" evidence="21">
    <location>
        <begin position="7"/>
        <end position="276"/>
    </location>
</feature>
<evidence type="ECO:0000256" key="18">
    <source>
        <dbReference type="ARBA" id="ARBA00049152"/>
    </source>
</evidence>
<evidence type="ECO:0000259" key="22">
    <source>
        <dbReference type="PROSITE" id="PS50989"/>
    </source>
</evidence>
<dbReference type="GO" id="GO:0008270">
    <property type="term" value="F:zinc ion binding"/>
    <property type="evidence" value="ECO:0007669"/>
    <property type="project" value="UniProtKB-UniRule"/>
</dbReference>
<comment type="function">
    <text evidence="17 20">Component of the acetyl coenzyme A carboxylase (ACC) complex. Biotin carboxylase (BC) catalyzes the carboxylation of biotin on its carrier protein (BCCP) and then the CO(2) group is transferred by the transcarboxylase to acetyl-CoA to form malonyl-CoA.</text>
</comment>
<dbReference type="PRINTS" id="PR01069">
    <property type="entry name" value="ACCCTRFRASEA"/>
</dbReference>
<dbReference type="HAMAP" id="MF_01395">
    <property type="entry name" value="AcetylCoA_CT_beta"/>
    <property type="match status" value="1"/>
</dbReference>
<evidence type="ECO:0000256" key="19">
    <source>
        <dbReference type="HAMAP-Rule" id="MF_00823"/>
    </source>
</evidence>
<comment type="pathway">
    <text evidence="2 19">Lipid metabolism; malonyl-CoA biosynthesis; malonyl-CoA from acetyl-CoA: step 1/1.</text>
</comment>
<comment type="similarity">
    <text evidence="19">Belongs to the AccA family.</text>
</comment>
<accession>A0A7C9VY13</accession>
<evidence type="ECO:0000313" key="23">
    <source>
        <dbReference type="EMBL" id="NGY63736.1"/>
    </source>
</evidence>
<dbReference type="InterPro" id="IPR041010">
    <property type="entry name" value="Znf-ACC"/>
</dbReference>
<feature type="binding site" evidence="20">
    <location>
        <position position="30"/>
    </location>
    <ligand>
        <name>Zn(2+)</name>
        <dbReference type="ChEBI" id="CHEBI:29105"/>
    </ligand>
</feature>
<evidence type="ECO:0000256" key="1">
    <source>
        <dbReference type="ARBA" id="ARBA00004496"/>
    </source>
</evidence>
<evidence type="ECO:0000256" key="13">
    <source>
        <dbReference type="ARBA" id="ARBA00022833"/>
    </source>
</evidence>
<comment type="catalytic activity">
    <reaction evidence="18 19">
        <text>N(6)-carboxybiotinyl-L-lysyl-[protein] + acetyl-CoA = N(6)-biotinyl-L-lysyl-[protein] + malonyl-CoA</text>
        <dbReference type="Rhea" id="RHEA:54728"/>
        <dbReference type="Rhea" id="RHEA-COMP:10505"/>
        <dbReference type="Rhea" id="RHEA-COMP:10506"/>
        <dbReference type="ChEBI" id="CHEBI:57288"/>
        <dbReference type="ChEBI" id="CHEBI:57384"/>
        <dbReference type="ChEBI" id="CHEBI:83144"/>
        <dbReference type="ChEBI" id="CHEBI:83145"/>
        <dbReference type="EC" id="2.1.3.15"/>
    </reaction>
</comment>
<dbReference type="NCBIfam" id="NF041504">
    <property type="entry name" value="AccA_sub"/>
    <property type="match status" value="1"/>
</dbReference>
<dbReference type="PROSITE" id="PS50980">
    <property type="entry name" value="COA_CT_NTER"/>
    <property type="match status" value="1"/>
</dbReference>
<evidence type="ECO:0000256" key="8">
    <source>
        <dbReference type="ARBA" id="ARBA00022679"/>
    </source>
</evidence>
<evidence type="ECO:0000256" key="7">
    <source>
        <dbReference type="ARBA" id="ARBA00022516"/>
    </source>
</evidence>
<comment type="function">
    <text evidence="19">Component of the acetyl coenzyme A carboxylase (ACC) complex. First, biotin carboxylase catalyzes the carboxylation of biotin on its carrier protein (BCCP) and then the CO(2) group is transferred by the carboxyltransferase to acetyl-CoA to form malonyl-CoA.</text>
</comment>
<dbReference type="Gene3D" id="3.90.226.10">
    <property type="entry name" value="2-enoyl-CoA Hydratase, Chain A, domain 1"/>
    <property type="match status" value="2"/>
</dbReference>
<comment type="caution">
    <text evidence="23">The sequence shown here is derived from an EMBL/GenBank/DDBJ whole genome shotgun (WGS) entry which is preliminary data.</text>
</comment>